<dbReference type="Proteomes" id="UP001501265">
    <property type="component" value="Unassembled WGS sequence"/>
</dbReference>
<accession>A0ABP9D261</accession>
<name>A0ABP9D261_9ACTN</name>
<gene>
    <name evidence="1" type="ORF">GCM10023220_67390</name>
</gene>
<reference evidence="2" key="1">
    <citation type="journal article" date="2019" name="Int. J. Syst. Evol. Microbiol.">
        <title>The Global Catalogue of Microorganisms (GCM) 10K type strain sequencing project: providing services to taxonomists for standard genome sequencing and annotation.</title>
        <authorList>
            <consortium name="The Broad Institute Genomics Platform"/>
            <consortium name="The Broad Institute Genome Sequencing Center for Infectious Disease"/>
            <person name="Wu L."/>
            <person name="Ma J."/>
        </authorList>
    </citation>
    <scope>NUCLEOTIDE SEQUENCE [LARGE SCALE GENOMIC DNA]</scope>
    <source>
        <strain evidence="2">JCM 18081</strain>
    </source>
</reference>
<protein>
    <submittedName>
        <fullName evidence="1">Uncharacterized protein</fullName>
    </submittedName>
</protein>
<comment type="caution">
    <text evidence="1">The sequence shown here is derived from an EMBL/GenBank/DDBJ whole genome shotgun (WGS) entry which is preliminary data.</text>
</comment>
<dbReference type="EMBL" id="BAABIG010000089">
    <property type="protein sequence ID" value="GAA4824135.1"/>
    <property type="molecule type" value="Genomic_DNA"/>
</dbReference>
<proteinExistence type="predicted"/>
<dbReference type="RefSeq" id="WP_345624488.1">
    <property type="nucleotide sequence ID" value="NZ_BAABIG010000089.1"/>
</dbReference>
<evidence type="ECO:0000313" key="1">
    <source>
        <dbReference type="EMBL" id="GAA4824135.1"/>
    </source>
</evidence>
<evidence type="ECO:0000313" key="2">
    <source>
        <dbReference type="Proteomes" id="UP001501265"/>
    </source>
</evidence>
<keyword evidence="2" id="KW-1185">Reference proteome</keyword>
<sequence>MYGSRRMTIVQRAVEAVEVSAHIARTALSLITRQASWSLTDLYTAAATARFLAAHSLIDRAEEQAGDDPDTDLIQIRQPIWFGGTTIHEESD</sequence>
<organism evidence="1 2">
    <name type="scientific">Streptomyces ziwulingensis</name>
    <dbReference type="NCBI Taxonomy" id="1045501"/>
    <lineage>
        <taxon>Bacteria</taxon>
        <taxon>Bacillati</taxon>
        <taxon>Actinomycetota</taxon>
        <taxon>Actinomycetes</taxon>
        <taxon>Kitasatosporales</taxon>
        <taxon>Streptomycetaceae</taxon>
        <taxon>Streptomyces</taxon>
    </lineage>
</organism>